<keyword evidence="5" id="KW-0592">Phosphate transport</keyword>
<dbReference type="GO" id="GO:0000822">
    <property type="term" value="F:inositol hexakisphosphate binding"/>
    <property type="evidence" value="ECO:0007669"/>
    <property type="project" value="TreeGrafter"/>
</dbReference>
<keyword evidence="14" id="KW-1185">Reference proteome</keyword>
<evidence type="ECO:0000256" key="2">
    <source>
        <dbReference type="ARBA" id="ARBA00009665"/>
    </source>
</evidence>
<dbReference type="GO" id="GO:0005886">
    <property type="term" value="C:plasma membrane"/>
    <property type="evidence" value="ECO:0007669"/>
    <property type="project" value="UniProtKB-SubCell"/>
</dbReference>
<dbReference type="InterPro" id="IPR034092">
    <property type="entry name" value="PHO1_SPX"/>
</dbReference>
<proteinExistence type="inferred from homology"/>
<evidence type="ECO:0000256" key="7">
    <source>
        <dbReference type="ARBA" id="ARBA00022989"/>
    </source>
</evidence>
<feature type="domain" description="EXS" evidence="11">
    <location>
        <begin position="559"/>
        <end position="752"/>
    </location>
</feature>
<comment type="subcellular location">
    <subcellularLocation>
        <location evidence="1">Cell membrane</location>
        <topology evidence="1">Multi-pass membrane protein</topology>
    </subcellularLocation>
</comment>
<keyword evidence="7 10" id="KW-1133">Transmembrane helix</keyword>
<feature type="transmembrane region" description="Helical" evidence="10">
    <location>
        <begin position="474"/>
        <end position="495"/>
    </location>
</feature>
<protein>
    <recommendedName>
        <fullName evidence="15">SPX domain-containing protein</fullName>
    </recommendedName>
</protein>
<dbReference type="GO" id="GO:0006817">
    <property type="term" value="P:phosphate ion transport"/>
    <property type="evidence" value="ECO:0007669"/>
    <property type="project" value="UniProtKB-KW"/>
</dbReference>
<evidence type="ECO:0000313" key="13">
    <source>
        <dbReference type="EMBL" id="KAD5961080.1"/>
    </source>
</evidence>
<dbReference type="InterPro" id="IPR004342">
    <property type="entry name" value="EXS_C"/>
</dbReference>
<dbReference type="EMBL" id="SZYD01000006">
    <property type="protein sequence ID" value="KAD5961080.1"/>
    <property type="molecule type" value="Genomic_DNA"/>
</dbReference>
<evidence type="ECO:0000259" key="11">
    <source>
        <dbReference type="PROSITE" id="PS51380"/>
    </source>
</evidence>
<dbReference type="CDD" id="cd14476">
    <property type="entry name" value="SPX_PHO1_like"/>
    <property type="match status" value="1"/>
</dbReference>
<dbReference type="AlphaFoldDB" id="A0A5N6P7W6"/>
<comment type="function">
    <text evidence="9">May transport inorganic phosphate (Pi).</text>
</comment>
<evidence type="ECO:0000256" key="8">
    <source>
        <dbReference type="ARBA" id="ARBA00023136"/>
    </source>
</evidence>
<dbReference type="Pfam" id="PF03124">
    <property type="entry name" value="EXS"/>
    <property type="match status" value="1"/>
</dbReference>
<dbReference type="PANTHER" id="PTHR10783">
    <property type="entry name" value="XENOTROPIC AND POLYTROPIC RETROVIRUS RECEPTOR 1-RELATED"/>
    <property type="match status" value="1"/>
</dbReference>
<feature type="transmembrane region" description="Helical" evidence="10">
    <location>
        <begin position="393"/>
        <end position="414"/>
    </location>
</feature>
<feature type="transmembrane region" description="Helical" evidence="10">
    <location>
        <begin position="435"/>
        <end position="454"/>
    </location>
</feature>
<dbReference type="PANTHER" id="PTHR10783:SF124">
    <property type="entry name" value="PHOSPHATE TRANSPORTER PHO1 HOMOLOG 9"/>
    <property type="match status" value="1"/>
</dbReference>
<reference evidence="13 14" key="1">
    <citation type="submission" date="2019-05" db="EMBL/GenBank/DDBJ databases">
        <title>Mikania micrantha, genome provides insights into the molecular mechanism of rapid growth.</title>
        <authorList>
            <person name="Liu B."/>
        </authorList>
    </citation>
    <scope>NUCLEOTIDE SEQUENCE [LARGE SCALE GENOMIC DNA]</scope>
    <source>
        <strain evidence="13">NLD-2019</strain>
        <tissue evidence="13">Leaf</tissue>
    </source>
</reference>
<dbReference type="Proteomes" id="UP000326396">
    <property type="component" value="Linkage Group LG14"/>
</dbReference>
<dbReference type="InterPro" id="IPR004331">
    <property type="entry name" value="SPX_dom"/>
</dbReference>
<evidence type="ECO:0000256" key="3">
    <source>
        <dbReference type="ARBA" id="ARBA00022448"/>
    </source>
</evidence>
<keyword evidence="6 10" id="KW-0812">Transmembrane</keyword>
<comment type="similarity">
    <text evidence="2">Belongs to the SYG1 (TC 2.A.94) family.</text>
</comment>
<organism evidence="13 14">
    <name type="scientific">Mikania micrantha</name>
    <name type="common">bitter vine</name>
    <dbReference type="NCBI Taxonomy" id="192012"/>
    <lineage>
        <taxon>Eukaryota</taxon>
        <taxon>Viridiplantae</taxon>
        <taxon>Streptophyta</taxon>
        <taxon>Embryophyta</taxon>
        <taxon>Tracheophyta</taxon>
        <taxon>Spermatophyta</taxon>
        <taxon>Magnoliopsida</taxon>
        <taxon>eudicotyledons</taxon>
        <taxon>Gunneridae</taxon>
        <taxon>Pentapetalae</taxon>
        <taxon>asterids</taxon>
        <taxon>campanulids</taxon>
        <taxon>Asterales</taxon>
        <taxon>Asteraceae</taxon>
        <taxon>Asteroideae</taxon>
        <taxon>Heliantheae alliance</taxon>
        <taxon>Eupatorieae</taxon>
        <taxon>Mikania</taxon>
    </lineage>
</organism>
<evidence type="ECO:0000256" key="4">
    <source>
        <dbReference type="ARBA" id="ARBA00022475"/>
    </source>
</evidence>
<gene>
    <name evidence="13" type="ORF">E3N88_12553</name>
</gene>
<dbReference type="OrthoDB" id="9970435at2759"/>
<dbReference type="Pfam" id="PF03105">
    <property type="entry name" value="SPX"/>
    <property type="match status" value="2"/>
</dbReference>
<dbReference type="GO" id="GO:0016036">
    <property type="term" value="P:cellular response to phosphate starvation"/>
    <property type="evidence" value="ECO:0007669"/>
    <property type="project" value="TreeGrafter"/>
</dbReference>
<dbReference type="GO" id="GO:0005802">
    <property type="term" value="C:trans-Golgi network"/>
    <property type="evidence" value="ECO:0007669"/>
    <property type="project" value="TreeGrafter"/>
</dbReference>
<feature type="transmembrane region" description="Helical" evidence="10">
    <location>
        <begin position="350"/>
        <end position="373"/>
    </location>
</feature>
<dbReference type="PROSITE" id="PS51380">
    <property type="entry name" value="EXS"/>
    <property type="match status" value="1"/>
</dbReference>
<evidence type="ECO:0000259" key="12">
    <source>
        <dbReference type="PROSITE" id="PS51382"/>
    </source>
</evidence>
<feature type="transmembrane region" description="Helical" evidence="10">
    <location>
        <begin position="669"/>
        <end position="685"/>
    </location>
</feature>
<evidence type="ECO:0000313" key="14">
    <source>
        <dbReference type="Proteomes" id="UP000326396"/>
    </source>
</evidence>
<keyword evidence="3" id="KW-0813">Transport</keyword>
<dbReference type="PROSITE" id="PS51382">
    <property type="entry name" value="SPX"/>
    <property type="match status" value="1"/>
</dbReference>
<evidence type="ECO:0000256" key="1">
    <source>
        <dbReference type="ARBA" id="ARBA00004651"/>
    </source>
</evidence>
<comment type="caution">
    <text evidence="13">The sequence shown here is derived from an EMBL/GenBank/DDBJ whole genome shotgun (WGS) entry which is preliminary data.</text>
</comment>
<keyword evidence="8 10" id="KW-0472">Membrane</keyword>
<name>A0A5N6P7W6_9ASTR</name>
<keyword evidence="4" id="KW-1003">Cell membrane</keyword>
<evidence type="ECO:0000256" key="10">
    <source>
        <dbReference type="SAM" id="Phobius"/>
    </source>
</evidence>
<sequence>MKFGKEFASQMVPEWQAAYMNYNHLKILIKEILIFRRLQQNESTTSYQANPPLPSKQSSRKRKVSLNRAFGGLSNRHNSVNEDKEDEVILVTAMQMSSPEDYRTVFLRSSEDAGESELSFFKRLDEEFNKVIGFYKSKVGEMIVEKLIQADLFNFKPEPKQVGLVGLVYSPTTFADSFCDKFCFTLDMIQETKIHGERVEKEQEMVSSDILNHVKINVTPETPISSLKTAFSRSKLGLSFNKKEIRDAERTLKQAFIEFHLKLRQLKSYSFLNQLAFSKIMKKYDKVYTSRNASKAYLEMVEKSYLNQSDEVARLVESVEAVFVEHFCNGNRGLGMKILRHKAKTDRHRVTFFIGCFVGLSLALVVAIILMIHVRKLLDSKGQDQYMTTVFPLYSVFGYLVLHMLMYAGNIYFWKRYRVNYAFIFGFKPNTELGYREILLVASSLSVLTLAAVLSNLEMDVDDKVKNSRIVTELLPLGLVIVVLLIALCPFDIVYRTNRFFLITCIWHCICVPLYKVTLPDFFLADQLTSQVQLFRNLEFYICYYGWGNYKKRDSIECRGSSIYDNISLVIAIIPYYIRCLQCLRRLLDGEDSSQAVNGLKYLSTIAAVIARTFYVQKRGLTLKLVAALTSVVATVYNTYWDLVCDWGLLRKNSENPWLRDKLLLPHRSIYFLAMVVNVILRLAWMQTVFDFHEAPFLHRTALIALISSLEIIRRGIWNFFRLENEHLNNVGKYRAFKSVPLPFSYKNDNHQ</sequence>
<evidence type="ECO:0000256" key="6">
    <source>
        <dbReference type="ARBA" id="ARBA00022692"/>
    </source>
</evidence>
<evidence type="ECO:0000256" key="9">
    <source>
        <dbReference type="ARBA" id="ARBA00043939"/>
    </source>
</evidence>
<accession>A0A5N6P7W6</accession>
<feature type="domain" description="SPX" evidence="12">
    <location>
        <begin position="1"/>
        <end position="298"/>
    </location>
</feature>
<evidence type="ECO:0008006" key="15">
    <source>
        <dbReference type="Google" id="ProtNLM"/>
    </source>
</evidence>
<evidence type="ECO:0000256" key="5">
    <source>
        <dbReference type="ARBA" id="ARBA00022592"/>
    </source>
</evidence>